<dbReference type="OrthoDB" id="4126at2759"/>
<dbReference type="SUPFAM" id="SSF53474">
    <property type="entry name" value="alpha/beta-Hydrolases"/>
    <property type="match status" value="1"/>
</dbReference>
<sequence length="347" mass="37928">MAAAFTATPVVHHVTRVPRSHPARRSAYRSCGAGARAAKTSLRRRVSGARSAVRSCASSKSSASTASVRGGDENTLPMDGLVYRDVSPDLRGWKVAGPPAEKGMLPAIIYFALTAEQSLGLDPYNQFARFALGFEHEPQLGELEVLERLQRAELRVFSVTLPFHGTMEQNKLAFKNWAQAYAAGQDILSGFLNRVDRGIQTLLKTQIDPDRLWTAGLSRGGLIASLVAMRNPEVTGVLAFSAVTVPGDLKELREVREQPALKALSLKTPQNLEILSKKETRFYIGNQDETVGTRNCFDVAHGLAAASNARSPPHEFIMYCSLGREGHGTSVDVFQDGATWIRRKILR</sequence>
<evidence type="ECO:0000313" key="1">
    <source>
        <dbReference type="EMBL" id="KAA8492492.1"/>
    </source>
</evidence>
<proteinExistence type="predicted"/>
<name>A0A5J4YNF2_PORPP</name>
<organism evidence="1 2">
    <name type="scientific">Porphyridium purpureum</name>
    <name type="common">Red alga</name>
    <name type="synonym">Porphyridium cruentum</name>
    <dbReference type="NCBI Taxonomy" id="35688"/>
    <lineage>
        <taxon>Eukaryota</taxon>
        <taxon>Rhodophyta</taxon>
        <taxon>Bangiophyceae</taxon>
        <taxon>Porphyridiales</taxon>
        <taxon>Porphyridiaceae</taxon>
        <taxon>Porphyridium</taxon>
    </lineage>
</organism>
<accession>A0A5J4YNF2</accession>
<keyword evidence="2" id="KW-1185">Reference proteome</keyword>
<dbReference type="Proteomes" id="UP000324585">
    <property type="component" value="Unassembled WGS sequence"/>
</dbReference>
<dbReference type="Gene3D" id="3.40.50.1820">
    <property type="entry name" value="alpha/beta hydrolase"/>
    <property type="match status" value="1"/>
</dbReference>
<comment type="caution">
    <text evidence="1">The sequence shown here is derived from an EMBL/GenBank/DDBJ whole genome shotgun (WGS) entry which is preliminary data.</text>
</comment>
<dbReference type="EMBL" id="VRMN01000009">
    <property type="protein sequence ID" value="KAA8492492.1"/>
    <property type="molecule type" value="Genomic_DNA"/>
</dbReference>
<protein>
    <submittedName>
        <fullName evidence="1">Uncharacterized protein</fullName>
    </submittedName>
</protein>
<dbReference type="AlphaFoldDB" id="A0A5J4YNF2"/>
<reference evidence="2" key="1">
    <citation type="journal article" date="2019" name="Nat. Commun.">
        <title>Expansion of phycobilisome linker gene families in mesophilic red algae.</title>
        <authorList>
            <person name="Lee J."/>
            <person name="Kim D."/>
            <person name="Bhattacharya D."/>
            <person name="Yoon H.S."/>
        </authorList>
    </citation>
    <scope>NUCLEOTIDE SEQUENCE [LARGE SCALE GENOMIC DNA]</scope>
    <source>
        <strain evidence="2">CCMP 1328</strain>
    </source>
</reference>
<dbReference type="InterPro" id="IPR029058">
    <property type="entry name" value="AB_hydrolase_fold"/>
</dbReference>
<evidence type="ECO:0000313" key="2">
    <source>
        <dbReference type="Proteomes" id="UP000324585"/>
    </source>
</evidence>
<gene>
    <name evidence="1" type="ORF">FVE85_7999</name>
</gene>